<proteinExistence type="predicted"/>
<dbReference type="InterPro" id="IPR013149">
    <property type="entry name" value="ADH-like_C"/>
</dbReference>
<dbReference type="GeneID" id="93030404"/>
<dbReference type="InterPro" id="IPR036291">
    <property type="entry name" value="NAD(P)-bd_dom_sf"/>
</dbReference>
<evidence type="ECO:0000313" key="3">
    <source>
        <dbReference type="Proteomes" id="UP000494125"/>
    </source>
</evidence>
<organism evidence="2 3">
    <name type="scientific">Burkholderia diffusa</name>
    <dbReference type="NCBI Taxonomy" id="488732"/>
    <lineage>
        <taxon>Bacteria</taxon>
        <taxon>Pseudomonadati</taxon>
        <taxon>Pseudomonadota</taxon>
        <taxon>Betaproteobacteria</taxon>
        <taxon>Burkholderiales</taxon>
        <taxon>Burkholderiaceae</taxon>
        <taxon>Burkholderia</taxon>
        <taxon>Burkholderia cepacia complex</taxon>
    </lineage>
</organism>
<dbReference type="GO" id="GO:0016491">
    <property type="term" value="F:oxidoreductase activity"/>
    <property type="evidence" value="ECO:0007669"/>
    <property type="project" value="InterPro"/>
</dbReference>
<dbReference type="Gene3D" id="3.40.50.720">
    <property type="entry name" value="NAD(P)-binding Rossmann-like Domain"/>
    <property type="match status" value="1"/>
</dbReference>
<dbReference type="Gene3D" id="3.90.180.10">
    <property type="entry name" value="Medium-chain alcohol dehydrogenases, catalytic domain"/>
    <property type="match status" value="1"/>
</dbReference>
<dbReference type="Proteomes" id="UP000494125">
    <property type="component" value="Unassembled WGS sequence"/>
</dbReference>
<accession>A0A6P2PM76</accession>
<gene>
    <name evidence="2" type="ORF">BDI24065_05331</name>
</gene>
<feature type="domain" description="Enoyl reductase (ER)" evidence="1">
    <location>
        <begin position="10"/>
        <end position="325"/>
    </location>
</feature>
<reference evidence="2 3" key="1">
    <citation type="submission" date="2019-09" db="EMBL/GenBank/DDBJ databases">
        <authorList>
            <person name="Depoorter E."/>
        </authorList>
    </citation>
    <scope>NUCLEOTIDE SEQUENCE [LARGE SCALE GENOMIC DNA]</scope>
    <source>
        <strain evidence="2">LMG 24065</strain>
    </source>
</reference>
<protein>
    <submittedName>
        <fullName evidence="2">Zinc-containing alcohol dehydrogenase superfamily protein</fullName>
    </submittedName>
</protein>
<evidence type="ECO:0000313" key="2">
    <source>
        <dbReference type="EMBL" id="VWC10583.1"/>
    </source>
</evidence>
<dbReference type="EMBL" id="CABVPN010000031">
    <property type="protein sequence ID" value="VWC10583.1"/>
    <property type="molecule type" value="Genomic_DNA"/>
</dbReference>
<dbReference type="InterPro" id="IPR013154">
    <property type="entry name" value="ADH-like_N"/>
</dbReference>
<dbReference type="SUPFAM" id="SSF50129">
    <property type="entry name" value="GroES-like"/>
    <property type="match status" value="1"/>
</dbReference>
<dbReference type="RefSeq" id="WP_170296374.1">
    <property type="nucleotide sequence ID" value="NZ_CABVPN010000031.1"/>
</dbReference>
<dbReference type="InterPro" id="IPR011032">
    <property type="entry name" value="GroES-like_sf"/>
</dbReference>
<dbReference type="InterPro" id="IPR051397">
    <property type="entry name" value="Zn-ADH-like_protein"/>
</dbReference>
<dbReference type="Pfam" id="PF08240">
    <property type="entry name" value="ADH_N"/>
    <property type="match status" value="1"/>
</dbReference>
<dbReference type="SUPFAM" id="SSF51735">
    <property type="entry name" value="NAD(P)-binding Rossmann-fold domains"/>
    <property type="match status" value="1"/>
</dbReference>
<dbReference type="InterPro" id="IPR020843">
    <property type="entry name" value="ER"/>
</dbReference>
<name>A0A6P2PM76_9BURK</name>
<dbReference type="AlphaFoldDB" id="A0A6P2PM76"/>
<keyword evidence="3" id="KW-1185">Reference proteome</keyword>
<dbReference type="PANTHER" id="PTHR43677">
    <property type="entry name" value="SHORT-CHAIN DEHYDROGENASE/REDUCTASE"/>
    <property type="match status" value="1"/>
</dbReference>
<dbReference type="Pfam" id="PF00107">
    <property type="entry name" value="ADH_zinc_N"/>
    <property type="match status" value="1"/>
</dbReference>
<dbReference type="PANTHER" id="PTHR43677:SF4">
    <property type="entry name" value="QUINONE OXIDOREDUCTASE-LIKE PROTEIN 2"/>
    <property type="match status" value="1"/>
</dbReference>
<dbReference type="SMART" id="SM00829">
    <property type="entry name" value="PKS_ER"/>
    <property type="match status" value="1"/>
</dbReference>
<dbReference type="CDD" id="cd08241">
    <property type="entry name" value="QOR1"/>
    <property type="match status" value="1"/>
</dbReference>
<sequence length="328" mass="35570">MRAIQIKTHGLAETHAIEALPDLEPGHHEVVIDVKTAEVNYPDLLVISGRYQTRPPLPFIPGKEAAGIVRVVGPGVTRFKPGDRVLIHVEWGAFATQALAHEDQCLPLPDGMAFVESAGLGLPAQTAWFALMERGRWPGDTVLVNGATGAVGHAAVQIASSMGATVLAGVHSPERASAMLYDVSCRMVDLSASDLRNSLRDQVHLATRGRGVDIVIDMLGGDIFDASLRALAWDGRIVTVGFAAGRIPEVRAGYLLVKNATVSGLQWTDYRDRQPWKVAQAHTVMASMWAKRTLRANIMQTVPLNRFSEALHLIDTRRATGRIVLTMD</sequence>
<evidence type="ECO:0000259" key="1">
    <source>
        <dbReference type="SMART" id="SM00829"/>
    </source>
</evidence>